<evidence type="ECO:0000256" key="1">
    <source>
        <dbReference type="ARBA" id="ARBA00004123"/>
    </source>
</evidence>
<dbReference type="SUPFAM" id="SSF48452">
    <property type="entry name" value="TPR-like"/>
    <property type="match status" value="1"/>
</dbReference>
<dbReference type="InterPro" id="IPR011990">
    <property type="entry name" value="TPR-like_helical_dom_sf"/>
</dbReference>
<dbReference type="Gene3D" id="2.170.270.10">
    <property type="entry name" value="SET domain"/>
    <property type="match status" value="2"/>
</dbReference>
<gene>
    <name evidence="18" type="primary">SMYD4</name>
</gene>
<evidence type="ECO:0000256" key="2">
    <source>
        <dbReference type="ARBA" id="ARBA00004496"/>
    </source>
</evidence>
<keyword evidence="10" id="KW-0539">Nucleus</keyword>
<protein>
    <recommendedName>
        <fullName evidence="13">Protein-lysine N-methyltransferase SMYD4</fullName>
    </recommendedName>
    <alternativeName>
        <fullName evidence="14">SET and MYND domain-containing protein 4</fullName>
    </alternativeName>
</protein>
<comment type="function">
    <text evidence="12">Protein-lysine N-methyltransferase. Monomethylates PRMT5, modulating its transcriptional activity. May also act as a histone methyltransferase. Plays a critical role in cardiac development. Acts as a key epigenetic regulator of gene expression during cardiac development via its dual activities as a methyltransferase and negative regulator of HDAC1.</text>
</comment>
<dbReference type="GO" id="GO:0007507">
    <property type="term" value="P:heart development"/>
    <property type="evidence" value="ECO:0007669"/>
    <property type="project" value="TreeGrafter"/>
</dbReference>
<sequence>MDLPCPEWQSRMSRRWESLSAKSKRHLSELTQLEDLLEETCRLLNPEDTVFLLDLSKKYDVQKDPAVASRFREQGNISFRKRDYAQAMFFYSKGTRFASAGSETLALCFANRSACLFYLQQYQECLTDIRRALDSGYPKHLEPKLLRRREECILKLSESASKNRESTHQVSGPNLCDPNTLNRCKQEGSNLNKAELIPCCSAAISLQFNSEKGRHLVAKQDIAAGEVILEERAFACVLINEVNTKTGSENSALMASTQDWYCHHCLCKVTTPVPCHGCSYACYCTEICKDQAWKEYHIAECAVSGMLLGLGIFTHLAFRLALKAELEHTKESQERSRLKEAGCLKENELYCPVKGTCKELDQGGQTSKLDRTCSGDNKELVSIDRPLVIPGCNVSSCYQGSYSSVYSLLLHFEKHTPQMRFLYAITVTLLWQILKESGQLPDCWSSVSKKVSDETQKSMLSYPQFSVIGVMLLRHMLQMRCNAQAVTTVSKFTGISNSSVESQVQTRVATGIFPTVSLMNHSCDPNTNITFQKNIITVRTTRLLKAGEELLHCYGPHRSRMNVFERQHLLEEQYFFQCQCKACKEEKSELSGNLNPGGLFGIQCSQCGSSLKSVNKDGEEYCCSKKSCGHSVSQQEILKQVEGIRKGIQRAVLLIETGQQDQARSILQKCQTEAWKILIPTHPLQGEIEDCIARVLAVMERWDEAATHLSRSIELVRNQYGENSLELGHQLFKLAQLQFNGCVLPQALSTISEAEQILTLNCGPNFELVQELQEMSQCLQDAVKSQQCFKEYS</sequence>
<dbReference type="PROSITE" id="PS01360">
    <property type="entry name" value="ZF_MYND_1"/>
    <property type="match status" value="1"/>
</dbReference>
<dbReference type="PANTHER" id="PTHR46165">
    <property type="entry name" value="SET AND MYND DOMAIN-CONTAINING PROTEIN 4"/>
    <property type="match status" value="1"/>
</dbReference>
<keyword evidence="8 15" id="KW-0863">Zinc-finger</keyword>
<evidence type="ECO:0000256" key="7">
    <source>
        <dbReference type="ARBA" id="ARBA00022723"/>
    </source>
</evidence>
<comment type="catalytic activity">
    <reaction evidence="11">
        <text>L-lysyl-[protein] + S-adenosyl-L-methionine = N(6)-methyl-L-lysyl-[protein] + S-adenosyl-L-homocysteine + H(+)</text>
        <dbReference type="Rhea" id="RHEA:51736"/>
        <dbReference type="Rhea" id="RHEA-COMP:9752"/>
        <dbReference type="Rhea" id="RHEA-COMP:13053"/>
        <dbReference type="ChEBI" id="CHEBI:15378"/>
        <dbReference type="ChEBI" id="CHEBI:29969"/>
        <dbReference type="ChEBI" id="CHEBI:57856"/>
        <dbReference type="ChEBI" id="CHEBI:59789"/>
        <dbReference type="ChEBI" id="CHEBI:61929"/>
    </reaction>
</comment>
<feature type="domain" description="MYND-type" evidence="17">
    <location>
        <begin position="262"/>
        <end position="301"/>
    </location>
</feature>
<evidence type="ECO:0000313" key="18">
    <source>
        <dbReference type="Ensembl" id="ENSECRP00000012762.1"/>
    </source>
</evidence>
<evidence type="ECO:0000256" key="8">
    <source>
        <dbReference type="ARBA" id="ARBA00022771"/>
    </source>
</evidence>
<dbReference type="GO" id="GO:0042826">
    <property type="term" value="F:histone deacetylase binding"/>
    <property type="evidence" value="ECO:0007669"/>
    <property type="project" value="TreeGrafter"/>
</dbReference>
<reference evidence="18" key="2">
    <citation type="submission" date="2025-08" db="UniProtKB">
        <authorList>
            <consortium name="Ensembl"/>
        </authorList>
    </citation>
    <scope>IDENTIFICATION</scope>
</reference>
<keyword evidence="9" id="KW-0862">Zinc</keyword>
<evidence type="ECO:0000256" key="6">
    <source>
        <dbReference type="ARBA" id="ARBA00022691"/>
    </source>
</evidence>
<dbReference type="InterPro" id="IPR046341">
    <property type="entry name" value="SET_dom_sf"/>
</dbReference>
<dbReference type="PROSITE" id="PS50280">
    <property type="entry name" value="SET"/>
    <property type="match status" value="1"/>
</dbReference>
<evidence type="ECO:0000256" key="11">
    <source>
        <dbReference type="ARBA" id="ARBA00048985"/>
    </source>
</evidence>
<evidence type="ECO:0000256" key="12">
    <source>
        <dbReference type="ARBA" id="ARBA00093423"/>
    </source>
</evidence>
<evidence type="ECO:0000256" key="9">
    <source>
        <dbReference type="ARBA" id="ARBA00022833"/>
    </source>
</evidence>
<dbReference type="Gene3D" id="1.10.220.160">
    <property type="match status" value="1"/>
</dbReference>
<dbReference type="GO" id="GO:0032259">
    <property type="term" value="P:methylation"/>
    <property type="evidence" value="ECO:0007669"/>
    <property type="project" value="UniProtKB-KW"/>
</dbReference>
<evidence type="ECO:0000256" key="4">
    <source>
        <dbReference type="ARBA" id="ARBA00022603"/>
    </source>
</evidence>
<evidence type="ECO:0000313" key="19">
    <source>
        <dbReference type="Proteomes" id="UP000694620"/>
    </source>
</evidence>
<dbReference type="Gene3D" id="6.10.140.2220">
    <property type="match status" value="1"/>
</dbReference>
<dbReference type="InterPro" id="IPR002893">
    <property type="entry name" value="Znf_MYND"/>
</dbReference>
<keyword evidence="7" id="KW-0479">Metal-binding</keyword>
<dbReference type="PANTHER" id="PTHR46165:SF2">
    <property type="entry name" value="SET AND MYND DOMAIN-CONTAINING PROTEIN 4"/>
    <property type="match status" value="1"/>
</dbReference>
<organism evidence="18 19">
    <name type="scientific">Erpetoichthys calabaricus</name>
    <name type="common">Rope fish</name>
    <name type="synonym">Calamoichthys calabaricus</name>
    <dbReference type="NCBI Taxonomy" id="27687"/>
    <lineage>
        <taxon>Eukaryota</taxon>
        <taxon>Metazoa</taxon>
        <taxon>Chordata</taxon>
        <taxon>Craniata</taxon>
        <taxon>Vertebrata</taxon>
        <taxon>Euteleostomi</taxon>
        <taxon>Actinopterygii</taxon>
        <taxon>Polypteriformes</taxon>
        <taxon>Polypteridae</taxon>
        <taxon>Erpetoichthys</taxon>
    </lineage>
</organism>
<name>A0A8C4X8M3_ERPCA</name>
<evidence type="ECO:0000256" key="3">
    <source>
        <dbReference type="ARBA" id="ARBA00022490"/>
    </source>
</evidence>
<dbReference type="Proteomes" id="UP000694620">
    <property type="component" value="Chromosome 8"/>
</dbReference>
<comment type="subcellular location">
    <subcellularLocation>
        <location evidence="2">Cytoplasm</location>
    </subcellularLocation>
    <subcellularLocation>
        <location evidence="1">Nucleus</location>
    </subcellularLocation>
</comment>
<dbReference type="GeneID" id="114655561"/>
<dbReference type="SUPFAM" id="SSF82199">
    <property type="entry name" value="SET domain"/>
    <property type="match status" value="1"/>
</dbReference>
<reference evidence="18" key="3">
    <citation type="submission" date="2025-09" db="UniProtKB">
        <authorList>
            <consortium name="Ensembl"/>
        </authorList>
    </citation>
    <scope>IDENTIFICATION</scope>
</reference>
<keyword evidence="19" id="KW-1185">Reference proteome</keyword>
<dbReference type="GeneTree" id="ENSGT00730000111079"/>
<feature type="domain" description="SET" evidence="16">
    <location>
        <begin position="198"/>
        <end position="555"/>
    </location>
</feature>
<evidence type="ECO:0000256" key="14">
    <source>
        <dbReference type="ARBA" id="ARBA00093680"/>
    </source>
</evidence>
<dbReference type="InterPro" id="IPR052097">
    <property type="entry name" value="SET-MYND_domain_protein"/>
</dbReference>
<evidence type="ECO:0000256" key="10">
    <source>
        <dbReference type="ARBA" id="ARBA00023242"/>
    </source>
</evidence>
<dbReference type="GO" id="GO:0008168">
    <property type="term" value="F:methyltransferase activity"/>
    <property type="evidence" value="ECO:0007669"/>
    <property type="project" value="UniProtKB-KW"/>
</dbReference>
<keyword evidence="6" id="KW-0949">S-adenosyl-L-methionine</keyword>
<dbReference type="InterPro" id="IPR044421">
    <property type="entry name" value="SMYD4_SET"/>
</dbReference>
<dbReference type="GO" id="GO:0005634">
    <property type="term" value="C:nucleus"/>
    <property type="evidence" value="ECO:0007669"/>
    <property type="project" value="UniProtKB-SubCell"/>
</dbReference>
<dbReference type="Ensembl" id="ENSECRT00000012980.1">
    <property type="protein sequence ID" value="ENSECRP00000012762.1"/>
    <property type="gene ID" value="ENSECRG00000008527.1"/>
</dbReference>
<dbReference type="GO" id="GO:0008270">
    <property type="term" value="F:zinc ion binding"/>
    <property type="evidence" value="ECO:0007669"/>
    <property type="project" value="UniProtKB-KW"/>
</dbReference>
<evidence type="ECO:0000259" key="16">
    <source>
        <dbReference type="PROSITE" id="PS50280"/>
    </source>
</evidence>
<dbReference type="CDD" id="cd10536">
    <property type="entry name" value="SET_SMYD4"/>
    <property type="match status" value="1"/>
</dbReference>
<evidence type="ECO:0000259" key="17">
    <source>
        <dbReference type="PROSITE" id="PS50865"/>
    </source>
</evidence>
<dbReference type="InterPro" id="IPR001214">
    <property type="entry name" value="SET_dom"/>
</dbReference>
<dbReference type="AlphaFoldDB" id="A0A8C4X8M3"/>
<dbReference type="GO" id="GO:0005737">
    <property type="term" value="C:cytoplasm"/>
    <property type="evidence" value="ECO:0007669"/>
    <property type="project" value="UniProtKB-SubCell"/>
</dbReference>
<keyword evidence="4" id="KW-0489">Methyltransferase</keyword>
<accession>A0A8C4X8M3</accession>
<dbReference type="OrthoDB" id="62495at2759"/>
<dbReference type="Gene3D" id="1.25.40.10">
    <property type="entry name" value="Tetratricopeptide repeat domain"/>
    <property type="match status" value="2"/>
</dbReference>
<dbReference type="RefSeq" id="XP_028662478.1">
    <property type="nucleotide sequence ID" value="XM_028806645.2"/>
</dbReference>
<dbReference type="PROSITE" id="PS50865">
    <property type="entry name" value="ZF_MYND_2"/>
    <property type="match status" value="1"/>
</dbReference>
<evidence type="ECO:0000256" key="13">
    <source>
        <dbReference type="ARBA" id="ARBA00093635"/>
    </source>
</evidence>
<evidence type="ECO:0000256" key="5">
    <source>
        <dbReference type="ARBA" id="ARBA00022679"/>
    </source>
</evidence>
<reference evidence="18" key="1">
    <citation type="submission" date="2021-06" db="EMBL/GenBank/DDBJ databases">
        <authorList>
            <consortium name="Wellcome Sanger Institute Data Sharing"/>
        </authorList>
    </citation>
    <scope>NUCLEOTIDE SEQUENCE [LARGE SCALE GENOMIC DNA]</scope>
</reference>
<keyword evidence="3" id="KW-0963">Cytoplasm</keyword>
<proteinExistence type="predicted"/>
<dbReference type="Pfam" id="PF00856">
    <property type="entry name" value="SET"/>
    <property type="match status" value="1"/>
</dbReference>
<evidence type="ECO:0000256" key="15">
    <source>
        <dbReference type="PROSITE-ProRule" id="PRU00134"/>
    </source>
</evidence>
<keyword evidence="5" id="KW-0808">Transferase</keyword>